<keyword evidence="7" id="KW-1185">Reference proteome</keyword>
<dbReference type="InterPro" id="IPR009057">
    <property type="entry name" value="Homeodomain-like_sf"/>
</dbReference>
<dbReference type="InterPro" id="IPR050109">
    <property type="entry name" value="HTH-type_TetR-like_transc_reg"/>
</dbReference>
<organism evidence="6 7">
    <name type="scientific">Amycolatopsis thermophila</name>
    <dbReference type="NCBI Taxonomy" id="206084"/>
    <lineage>
        <taxon>Bacteria</taxon>
        <taxon>Bacillati</taxon>
        <taxon>Actinomycetota</taxon>
        <taxon>Actinomycetes</taxon>
        <taxon>Pseudonocardiales</taxon>
        <taxon>Pseudonocardiaceae</taxon>
        <taxon>Amycolatopsis</taxon>
    </lineage>
</organism>
<dbReference type="Gene3D" id="1.10.357.10">
    <property type="entry name" value="Tetracycline Repressor, domain 2"/>
    <property type="match status" value="1"/>
</dbReference>
<dbReference type="PROSITE" id="PS50977">
    <property type="entry name" value="HTH_TETR_2"/>
    <property type="match status" value="1"/>
</dbReference>
<evidence type="ECO:0000259" key="5">
    <source>
        <dbReference type="PROSITE" id="PS50977"/>
    </source>
</evidence>
<name>A0ABU0F333_9PSEU</name>
<dbReference type="PANTHER" id="PTHR30055">
    <property type="entry name" value="HTH-TYPE TRANSCRIPTIONAL REGULATOR RUTR"/>
    <property type="match status" value="1"/>
</dbReference>
<dbReference type="SUPFAM" id="SSF46689">
    <property type="entry name" value="Homeodomain-like"/>
    <property type="match status" value="1"/>
</dbReference>
<sequence length="192" mass="21103">MAATPPRRRADAERNIEGILAAARDLFSRGLNPSMIEIAQAAGIGRVTLYSHFPSREVLLEAVIERAMTETDEALTGLRLEEASPPDALARLVRTSWSVLDRHRRLHSVAVTVLGPEGLRRQHDRAFQHVDRLIARGQADGAFRGDLPRRWLVTTCYALIHAAADEVEEGQLAAADVPEVLTATLLSSLTRT</sequence>
<dbReference type="RefSeq" id="WP_306996820.1">
    <property type="nucleotide sequence ID" value="NZ_JAUSUT010000001.1"/>
</dbReference>
<evidence type="ECO:0000313" key="7">
    <source>
        <dbReference type="Proteomes" id="UP001229651"/>
    </source>
</evidence>
<reference evidence="6 7" key="1">
    <citation type="submission" date="2023-07" db="EMBL/GenBank/DDBJ databases">
        <title>Sequencing the genomes of 1000 actinobacteria strains.</title>
        <authorList>
            <person name="Klenk H.-P."/>
        </authorList>
    </citation>
    <scope>NUCLEOTIDE SEQUENCE [LARGE SCALE GENOMIC DNA]</scope>
    <source>
        <strain evidence="6 7">DSM 45805</strain>
    </source>
</reference>
<keyword evidence="2 4" id="KW-0238">DNA-binding</keyword>
<dbReference type="InterPro" id="IPR001647">
    <property type="entry name" value="HTH_TetR"/>
</dbReference>
<feature type="domain" description="HTH tetR-type" evidence="5">
    <location>
        <begin position="13"/>
        <end position="71"/>
    </location>
</feature>
<dbReference type="PANTHER" id="PTHR30055:SF234">
    <property type="entry name" value="HTH-TYPE TRANSCRIPTIONAL REGULATOR BETI"/>
    <property type="match status" value="1"/>
</dbReference>
<keyword evidence="1" id="KW-0805">Transcription regulation</keyword>
<dbReference type="Proteomes" id="UP001229651">
    <property type="component" value="Unassembled WGS sequence"/>
</dbReference>
<comment type="caution">
    <text evidence="6">The sequence shown here is derived from an EMBL/GenBank/DDBJ whole genome shotgun (WGS) entry which is preliminary data.</text>
</comment>
<feature type="DNA-binding region" description="H-T-H motif" evidence="4">
    <location>
        <begin position="34"/>
        <end position="53"/>
    </location>
</feature>
<dbReference type="Pfam" id="PF00440">
    <property type="entry name" value="TetR_N"/>
    <property type="match status" value="1"/>
</dbReference>
<dbReference type="InterPro" id="IPR036271">
    <property type="entry name" value="Tet_transcr_reg_TetR-rel_C_sf"/>
</dbReference>
<gene>
    <name evidence="6" type="ORF">FB470_005985</name>
</gene>
<dbReference type="SUPFAM" id="SSF48498">
    <property type="entry name" value="Tetracyclin repressor-like, C-terminal domain"/>
    <property type="match status" value="1"/>
</dbReference>
<protein>
    <submittedName>
        <fullName evidence="6">AcrR family transcriptional regulator</fullName>
    </submittedName>
</protein>
<accession>A0ABU0F333</accession>
<keyword evidence="3" id="KW-0804">Transcription</keyword>
<dbReference type="EMBL" id="JAUSUT010000001">
    <property type="protein sequence ID" value="MDQ0381991.1"/>
    <property type="molecule type" value="Genomic_DNA"/>
</dbReference>
<evidence type="ECO:0000313" key="6">
    <source>
        <dbReference type="EMBL" id="MDQ0381991.1"/>
    </source>
</evidence>
<evidence type="ECO:0000256" key="1">
    <source>
        <dbReference type="ARBA" id="ARBA00023015"/>
    </source>
</evidence>
<evidence type="ECO:0000256" key="2">
    <source>
        <dbReference type="ARBA" id="ARBA00023125"/>
    </source>
</evidence>
<evidence type="ECO:0000256" key="4">
    <source>
        <dbReference type="PROSITE-ProRule" id="PRU00335"/>
    </source>
</evidence>
<proteinExistence type="predicted"/>
<evidence type="ECO:0000256" key="3">
    <source>
        <dbReference type="ARBA" id="ARBA00023163"/>
    </source>
</evidence>